<gene>
    <name evidence="1" type="ORF">METZ01_LOCUS191040</name>
</gene>
<evidence type="ECO:0000313" key="1">
    <source>
        <dbReference type="EMBL" id="SVB38186.1"/>
    </source>
</evidence>
<proteinExistence type="predicted"/>
<organism evidence="1">
    <name type="scientific">marine metagenome</name>
    <dbReference type="NCBI Taxonomy" id="408172"/>
    <lineage>
        <taxon>unclassified sequences</taxon>
        <taxon>metagenomes</taxon>
        <taxon>ecological metagenomes</taxon>
    </lineage>
</organism>
<protein>
    <submittedName>
        <fullName evidence="1">Uncharacterized protein</fullName>
    </submittedName>
</protein>
<reference evidence="1" key="1">
    <citation type="submission" date="2018-05" db="EMBL/GenBank/DDBJ databases">
        <authorList>
            <person name="Lanie J.A."/>
            <person name="Ng W.-L."/>
            <person name="Kazmierczak K.M."/>
            <person name="Andrzejewski T.M."/>
            <person name="Davidsen T.M."/>
            <person name="Wayne K.J."/>
            <person name="Tettelin H."/>
            <person name="Glass J.I."/>
            <person name="Rusch D."/>
            <person name="Podicherti R."/>
            <person name="Tsui H.-C.T."/>
            <person name="Winkler M.E."/>
        </authorList>
    </citation>
    <scope>NUCLEOTIDE SEQUENCE</scope>
</reference>
<dbReference type="AlphaFoldDB" id="A0A382DI76"/>
<sequence>MAAQQPALKTKVTADGVLVTEGDAKVLFYQRTTKSRDGKHARANYVHPLYDLNGNVLTEDFPAD</sequence>
<dbReference type="EMBL" id="UINC01039547">
    <property type="protein sequence ID" value="SVB38186.1"/>
    <property type="molecule type" value="Genomic_DNA"/>
</dbReference>
<name>A0A382DI76_9ZZZZ</name>
<accession>A0A382DI76</accession>
<feature type="non-terminal residue" evidence="1">
    <location>
        <position position="64"/>
    </location>
</feature>